<dbReference type="GO" id="GO:0008270">
    <property type="term" value="F:zinc ion binding"/>
    <property type="evidence" value="ECO:0007669"/>
    <property type="project" value="InterPro"/>
</dbReference>
<dbReference type="KEGG" id="tpe:Tpen_1112"/>
<dbReference type="GO" id="GO:0008108">
    <property type="term" value="F:UDP-glucose:hexose-1-phosphate uridylyltransferase activity"/>
    <property type="evidence" value="ECO:0007669"/>
    <property type="project" value="UniProtKB-EC"/>
</dbReference>
<keyword evidence="12" id="KW-1185">Reference proteome</keyword>
<evidence type="ECO:0000313" key="11">
    <source>
        <dbReference type="EMBL" id="ABL78511.1"/>
    </source>
</evidence>
<sequence length="338" mass="38788">MEDSYNELRWNPVLGCWVIVSSSRARRPWRRVEKCPFCPGSEETGYGWDVLVLDNKFPALRRDARVSRSSRDLYVVREAYGAAKVVVETPEHEGDLDSIPFENLVKYLESLGRVTEEECRDERVAYVLPFRNKGEVIGVSLTHPHSQVYVLPFVPPRVSREMAMAREFREKRGGCLFCHVLELEAEEGARTVYENEHFLVFLPFFAMWPYELHVYPKRHVGSLNTLSSDERVSLADALRVTVAAYNSLFGFSLPYIMVFHQSPCRDEGSLHLHVEFYPVHRSADKLKYPAGIEWGGWVFTYDGLPEERAGELREAFRRGVEKLKANGYAARGRVCGTS</sequence>
<dbReference type="EC" id="2.7.7.12" evidence="11"/>
<dbReference type="STRING" id="368408.Tpen_1112"/>
<evidence type="ECO:0000256" key="8">
    <source>
        <dbReference type="PIRSR" id="PIRSR000808-3"/>
    </source>
</evidence>
<evidence type="ECO:0000256" key="1">
    <source>
        <dbReference type="ARBA" id="ARBA00010951"/>
    </source>
</evidence>
<protein>
    <submittedName>
        <fullName evidence="11">Galactose-1-phosphate uridylyltransferase</fullName>
        <ecNumber evidence="11">2.7.7.12</ecNumber>
    </submittedName>
</protein>
<dbReference type="Proteomes" id="UP000000641">
    <property type="component" value="Chromosome"/>
</dbReference>
<evidence type="ECO:0000313" key="12">
    <source>
        <dbReference type="Proteomes" id="UP000000641"/>
    </source>
</evidence>
<evidence type="ECO:0000256" key="6">
    <source>
        <dbReference type="ARBA" id="ARBA00023277"/>
    </source>
</evidence>
<name>A1RZ81_THEPD</name>
<dbReference type="SUPFAM" id="SSF54197">
    <property type="entry name" value="HIT-like"/>
    <property type="match status" value="2"/>
</dbReference>
<dbReference type="InterPro" id="IPR001937">
    <property type="entry name" value="GalP_UDPtransf1"/>
</dbReference>
<dbReference type="InterPro" id="IPR005850">
    <property type="entry name" value="GalP_Utransf_C"/>
</dbReference>
<feature type="active site" description="Tele-UMP-histidine intermediate" evidence="7">
    <location>
        <position position="145"/>
    </location>
</feature>
<dbReference type="NCBIfam" id="TIGR00209">
    <property type="entry name" value="galT_1"/>
    <property type="match status" value="1"/>
</dbReference>
<reference evidence="12" key="1">
    <citation type="journal article" date="2008" name="J. Bacteriol.">
        <title>Genome sequence of Thermofilum pendens reveals an exceptional loss of biosynthetic pathways without genome reduction.</title>
        <authorList>
            <person name="Anderson I."/>
            <person name="Rodriguez J."/>
            <person name="Susanti D."/>
            <person name="Porat I."/>
            <person name="Reich C."/>
            <person name="Ulrich L.E."/>
            <person name="Elkins J.G."/>
            <person name="Mavromatis K."/>
            <person name="Lykidis A."/>
            <person name="Kim E."/>
            <person name="Thompson L.S."/>
            <person name="Nolan M."/>
            <person name="Land M."/>
            <person name="Copeland A."/>
            <person name="Lapidus A."/>
            <person name="Lucas S."/>
            <person name="Detter C."/>
            <person name="Zhulin I.B."/>
            <person name="Olsen G.J."/>
            <person name="Whitman W."/>
            <person name="Mukhopadhyay B."/>
            <person name="Bristow J."/>
            <person name="Kyrpides N."/>
        </authorList>
    </citation>
    <scope>NUCLEOTIDE SEQUENCE [LARGE SCALE GENOMIC DNA]</scope>
    <source>
        <strain evidence="12">DSM 2475 / Hrk 5</strain>
    </source>
</reference>
<evidence type="ECO:0000256" key="2">
    <source>
        <dbReference type="ARBA" id="ARBA00022679"/>
    </source>
</evidence>
<feature type="binding site" evidence="8">
    <location>
        <position position="143"/>
    </location>
    <ligand>
        <name>Zn(2+)</name>
        <dbReference type="ChEBI" id="CHEBI:29105"/>
    </ligand>
</feature>
<dbReference type="eggNOG" id="arCOG00422">
    <property type="taxonomic scope" value="Archaea"/>
</dbReference>
<dbReference type="UniPathway" id="UPA00214"/>
<evidence type="ECO:0000256" key="3">
    <source>
        <dbReference type="ARBA" id="ARBA00022695"/>
    </source>
</evidence>
<dbReference type="PIRSF" id="PIRSF000808">
    <property type="entry name" value="GalT"/>
    <property type="match status" value="1"/>
</dbReference>
<feature type="binding site" evidence="8">
    <location>
        <position position="38"/>
    </location>
    <ligand>
        <name>Zn(2+)</name>
        <dbReference type="ChEBI" id="CHEBI:29105"/>
    </ligand>
</feature>
<evidence type="ECO:0000256" key="4">
    <source>
        <dbReference type="ARBA" id="ARBA00022723"/>
    </source>
</evidence>
<evidence type="ECO:0000259" key="10">
    <source>
        <dbReference type="Pfam" id="PF02744"/>
    </source>
</evidence>
<dbReference type="AlphaFoldDB" id="A1RZ81"/>
<dbReference type="PANTHER" id="PTHR11943:SF1">
    <property type="entry name" value="GALACTOSE-1-PHOSPHATE URIDYLYLTRANSFERASE"/>
    <property type="match status" value="1"/>
</dbReference>
<dbReference type="GeneID" id="4601106"/>
<dbReference type="GO" id="GO:0005737">
    <property type="term" value="C:cytoplasm"/>
    <property type="evidence" value="ECO:0007669"/>
    <property type="project" value="TreeGrafter"/>
</dbReference>
<keyword evidence="3 11" id="KW-0548">Nucleotidyltransferase</keyword>
<comment type="similarity">
    <text evidence="1">Belongs to the galactose-1-phosphate uridylyltransferase type 1 family.</text>
</comment>
<dbReference type="InterPro" id="IPR036265">
    <property type="entry name" value="HIT-like_sf"/>
</dbReference>
<keyword evidence="2 11" id="KW-0808">Transferase</keyword>
<feature type="binding site" evidence="8">
    <location>
        <position position="35"/>
    </location>
    <ligand>
        <name>Zn(2+)</name>
        <dbReference type="ChEBI" id="CHEBI:29105"/>
    </ligand>
</feature>
<keyword evidence="4 8" id="KW-0479">Metal-binding</keyword>
<dbReference type="EnsemblBacteria" id="ABL78511">
    <property type="protein sequence ID" value="ABL78511"/>
    <property type="gene ID" value="Tpen_1112"/>
</dbReference>
<dbReference type="Pfam" id="PF02744">
    <property type="entry name" value="GalP_UDP_tr_C"/>
    <property type="match status" value="1"/>
</dbReference>
<evidence type="ECO:0000256" key="7">
    <source>
        <dbReference type="PIRSR" id="PIRSR000808-1"/>
    </source>
</evidence>
<dbReference type="Pfam" id="PF01087">
    <property type="entry name" value="GalP_UDP_transf"/>
    <property type="match status" value="1"/>
</dbReference>
<feature type="domain" description="Galactose-1-phosphate uridyl transferase N-terminal" evidence="9">
    <location>
        <begin position="6"/>
        <end position="155"/>
    </location>
</feature>
<accession>A1RZ81</accession>
<keyword evidence="5 8" id="KW-0862">Zinc</keyword>
<gene>
    <name evidence="11" type="ordered locus">Tpen_1112</name>
</gene>
<dbReference type="GO" id="GO:0033499">
    <property type="term" value="P:galactose catabolic process via UDP-galactose, Leloir pathway"/>
    <property type="evidence" value="ECO:0007669"/>
    <property type="project" value="TreeGrafter"/>
</dbReference>
<dbReference type="HOGENOM" id="CLU_029960_1_1_2"/>
<organism evidence="11 12">
    <name type="scientific">Thermofilum pendens (strain DSM 2475 / Hrk 5)</name>
    <dbReference type="NCBI Taxonomy" id="368408"/>
    <lineage>
        <taxon>Archaea</taxon>
        <taxon>Thermoproteota</taxon>
        <taxon>Thermoprotei</taxon>
        <taxon>Thermofilales</taxon>
        <taxon>Thermofilaceae</taxon>
        <taxon>Thermofilum</taxon>
    </lineage>
</organism>
<comment type="cofactor">
    <cofactor evidence="8">
        <name>Zn(2+)</name>
        <dbReference type="ChEBI" id="CHEBI:29105"/>
    </cofactor>
    <text evidence="8">Binds 1 zinc ion per subunit.</text>
</comment>
<proteinExistence type="inferred from homology"/>
<dbReference type="InterPro" id="IPR005849">
    <property type="entry name" value="GalP_Utransf_N"/>
</dbReference>
<dbReference type="RefSeq" id="WP_011752776.1">
    <property type="nucleotide sequence ID" value="NC_008698.1"/>
</dbReference>
<feature type="domain" description="Galactose-1-phosphate uridyl transferase C-terminal" evidence="10">
    <location>
        <begin position="166"/>
        <end position="282"/>
    </location>
</feature>
<dbReference type="PANTHER" id="PTHR11943">
    <property type="entry name" value="GALACTOSE-1-PHOSPHATE URIDYLYLTRANSFERASE"/>
    <property type="match status" value="1"/>
</dbReference>
<dbReference type="EMBL" id="CP000505">
    <property type="protein sequence ID" value="ABL78511.1"/>
    <property type="molecule type" value="Genomic_DNA"/>
</dbReference>
<evidence type="ECO:0000259" key="9">
    <source>
        <dbReference type="Pfam" id="PF01087"/>
    </source>
</evidence>
<dbReference type="Gene3D" id="3.30.428.10">
    <property type="entry name" value="HIT-like"/>
    <property type="match status" value="2"/>
</dbReference>
<evidence type="ECO:0000256" key="5">
    <source>
        <dbReference type="ARBA" id="ARBA00022833"/>
    </source>
</evidence>
<keyword evidence="6" id="KW-0119">Carbohydrate metabolism</keyword>
<feature type="binding site" evidence="8">
    <location>
        <position position="92"/>
    </location>
    <ligand>
        <name>Zn(2+)</name>
        <dbReference type="ChEBI" id="CHEBI:29105"/>
    </ligand>
</feature>
<dbReference type="OrthoDB" id="7650at2157"/>